<dbReference type="EMBL" id="MN740928">
    <property type="protein sequence ID" value="QHU18360.1"/>
    <property type="molecule type" value="Genomic_DNA"/>
</dbReference>
<keyword evidence="2" id="KW-0812">Transmembrane</keyword>
<feature type="transmembrane region" description="Helical" evidence="2">
    <location>
        <begin position="251"/>
        <end position="274"/>
    </location>
</feature>
<feature type="compositionally biased region" description="Basic and acidic residues" evidence="1">
    <location>
        <begin position="140"/>
        <end position="159"/>
    </location>
</feature>
<keyword evidence="2" id="KW-0472">Membrane</keyword>
<keyword evidence="2" id="KW-1133">Transmembrane helix</keyword>
<sequence>MSAILSSILPSKPTAEEVATAAPLRAKVRDSVLKRYDIFEKELPTYYDAGLTYWQIRPMKNFLDSEIAWWNANIELTVQQVNTRKTTYVEQLQPLNKDLTNNLKIALAALKPEKSQAIIDKLSGNTKEEFIDLSSSTDAATDKKPTKAAKPTEEAKAAEAAKATKAAKATEPTIDLSGATASIDLSGIQKTVSASAEAAAQKEKPAKETSWGDDIASAFTIALQVVGIIFYICIALRIAGFVANDLLYKAVPYRVLGFIYAFIFAPILIPYYLYRELAHFIWPTIQAPHFESLFPMNPYDPSEPIDFHKRIFGYADTPAMRSWIRTMQEQELGSRVEASSRVAHLSNYNPF</sequence>
<evidence type="ECO:0000256" key="1">
    <source>
        <dbReference type="SAM" id="MobiDB-lite"/>
    </source>
</evidence>
<feature type="transmembrane region" description="Helical" evidence="2">
    <location>
        <begin position="215"/>
        <end position="239"/>
    </location>
</feature>
<feature type="region of interest" description="Disordered" evidence="1">
    <location>
        <begin position="133"/>
        <end position="164"/>
    </location>
</feature>
<evidence type="ECO:0000256" key="2">
    <source>
        <dbReference type="SAM" id="Phobius"/>
    </source>
</evidence>
<protein>
    <submittedName>
        <fullName evidence="3">Uncharacterized protein</fullName>
    </submittedName>
</protein>
<accession>A0A6C0KNT8</accession>
<evidence type="ECO:0000313" key="3">
    <source>
        <dbReference type="EMBL" id="QHU18360.1"/>
    </source>
</evidence>
<name>A0A6C0KNT8_9ZZZZ</name>
<dbReference type="AlphaFoldDB" id="A0A6C0KNT8"/>
<proteinExistence type="predicted"/>
<organism evidence="3">
    <name type="scientific">viral metagenome</name>
    <dbReference type="NCBI Taxonomy" id="1070528"/>
    <lineage>
        <taxon>unclassified sequences</taxon>
        <taxon>metagenomes</taxon>
        <taxon>organismal metagenomes</taxon>
    </lineage>
</organism>
<reference evidence="3" key="1">
    <citation type="journal article" date="2020" name="Nature">
        <title>Giant virus diversity and host interactions through global metagenomics.</title>
        <authorList>
            <person name="Schulz F."/>
            <person name="Roux S."/>
            <person name="Paez-Espino D."/>
            <person name="Jungbluth S."/>
            <person name="Walsh D.A."/>
            <person name="Denef V.J."/>
            <person name="McMahon K.D."/>
            <person name="Konstantinidis K.T."/>
            <person name="Eloe-Fadrosh E.A."/>
            <person name="Kyrpides N.C."/>
            <person name="Woyke T."/>
        </authorList>
    </citation>
    <scope>NUCLEOTIDE SEQUENCE</scope>
    <source>
        <strain evidence="3">GVMAG-S-3300013006-138</strain>
    </source>
</reference>